<dbReference type="GO" id="GO:0002098">
    <property type="term" value="P:tRNA wobble uridine modification"/>
    <property type="evidence" value="ECO:0007669"/>
    <property type="project" value="InterPro"/>
</dbReference>
<dbReference type="SUPFAM" id="SSF52821">
    <property type="entry name" value="Rhodanese/Cell cycle control phosphatase"/>
    <property type="match status" value="1"/>
</dbReference>
<dbReference type="GO" id="GO:0016846">
    <property type="term" value="F:carbon-sulfur lyase activity"/>
    <property type="evidence" value="ECO:0007669"/>
    <property type="project" value="InterPro"/>
</dbReference>
<name>A0A1Q9CEB7_SYMMI</name>
<dbReference type="InterPro" id="IPR017582">
    <property type="entry name" value="SelU"/>
</dbReference>
<dbReference type="InterPro" id="IPR049899">
    <property type="entry name" value="Znf_C2HC_C3H"/>
</dbReference>
<dbReference type="InterPro" id="IPR001763">
    <property type="entry name" value="Rhodanese-like_dom"/>
</dbReference>
<protein>
    <submittedName>
        <fullName evidence="11">tRNA 2-selenouridine synthase</fullName>
    </submittedName>
</protein>
<dbReference type="PROSITE" id="PS00380">
    <property type="entry name" value="RHODANESE_1"/>
    <property type="match status" value="1"/>
</dbReference>
<keyword evidence="4" id="KW-0862">Zinc</keyword>
<feature type="compositionally biased region" description="Basic and acidic residues" evidence="7">
    <location>
        <begin position="1043"/>
        <end position="1055"/>
    </location>
</feature>
<evidence type="ECO:0000256" key="2">
    <source>
        <dbReference type="ARBA" id="ARBA00022723"/>
    </source>
</evidence>
<feature type="compositionally biased region" description="Polar residues" evidence="7">
    <location>
        <begin position="211"/>
        <end position="222"/>
    </location>
</feature>
<keyword evidence="3 6" id="KW-0863">Zinc-finger</keyword>
<dbReference type="InterPro" id="IPR011057">
    <property type="entry name" value="Mss4-like_sf"/>
</dbReference>
<evidence type="ECO:0000313" key="11">
    <source>
        <dbReference type="EMBL" id="OLP81265.1"/>
    </source>
</evidence>
<feature type="compositionally biased region" description="Basic and acidic residues" evidence="7">
    <location>
        <begin position="134"/>
        <end position="153"/>
    </location>
</feature>
<feature type="compositionally biased region" description="Basic and acidic residues" evidence="7">
    <location>
        <begin position="113"/>
        <end position="126"/>
    </location>
</feature>
<comment type="caution">
    <text evidence="11">The sequence shown here is derived from an EMBL/GenBank/DDBJ whole genome shotgun (WGS) entry which is preliminary data.</text>
</comment>
<feature type="domain" description="CENP-V/GFA" evidence="9">
    <location>
        <begin position="868"/>
        <end position="989"/>
    </location>
</feature>
<proteinExistence type="inferred from homology"/>
<keyword evidence="12" id="KW-1185">Reference proteome</keyword>
<feature type="compositionally biased region" description="Basic residues" evidence="7">
    <location>
        <begin position="1"/>
        <end position="28"/>
    </location>
</feature>
<evidence type="ECO:0000256" key="4">
    <source>
        <dbReference type="ARBA" id="ARBA00022833"/>
    </source>
</evidence>
<dbReference type="SUPFAM" id="SSF51316">
    <property type="entry name" value="Mss4-like"/>
    <property type="match status" value="1"/>
</dbReference>
<feature type="compositionally biased region" description="Basic and acidic residues" evidence="7">
    <location>
        <begin position="49"/>
        <end position="61"/>
    </location>
</feature>
<dbReference type="SMART" id="SM00450">
    <property type="entry name" value="RHOD"/>
    <property type="match status" value="1"/>
</dbReference>
<dbReference type="NCBIfam" id="TIGR03167">
    <property type="entry name" value="tRNA_sel_U_synt"/>
    <property type="match status" value="1"/>
</dbReference>
<dbReference type="PROSITE" id="PS50206">
    <property type="entry name" value="RHODANESE_3"/>
    <property type="match status" value="1"/>
</dbReference>
<dbReference type="PANTHER" id="PTHR30401:SF0">
    <property type="entry name" value="TRNA 2-SELENOURIDINE SYNTHASE"/>
    <property type="match status" value="1"/>
</dbReference>
<dbReference type="Proteomes" id="UP000186817">
    <property type="component" value="Unassembled WGS sequence"/>
</dbReference>
<evidence type="ECO:0000313" key="12">
    <source>
        <dbReference type="Proteomes" id="UP000186817"/>
    </source>
</evidence>
<feature type="domain" description="Rhodanese" evidence="8">
    <location>
        <begin position="501"/>
        <end position="624"/>
    </location>
</feature>
<dbReference type="NCBIfam" id="NF008750">
    <property type="entry name" value="PRK11784.1-2"/>
    <property type="match status" value="1"/>
</dbReference>
<dbReference type="InterPro" id="IPR006913">
    <property type="entry name" value="CENP-V/GFA"/>
</dbReference>
<feature type="compositionally biased region" description="Basic and acidic residues" evidence="7">
    <location>
        <begin position="78"/>
        <end position="93"/>
    </location>
</feature>
<dbReference type="Gene3D" id="3.30.160.60">
    <property type="entry name" value="Classic Zinc Finger"/>
    <property type="match status" value="1"/>
</dbReference>
<evidence type="ECO:0000259" key="8">
    <source>
        <dbReference type="PROSITE" id="PS50206"/>
    </source>
</evidence>
<feature type="domain" description="C2HC/C3H-type" evidence="10">
    <location>
        <begin position="254"/>
        <end position="283"/>
    </location>
</feature>
<dbReference type="GO" id="GO:0043828">
    <property type="term" value="F:tRNA 2-selenouridine synthase activity"/>
    <property type="evidence" value="ECO:0007669"/>
    <property type="project" value="InterPro"/>
</dbReference>
<evidence type="ECO:0000259" key="10">
    <source>
        <dbReference type="PROSITE" id="PS52027"/>
    </source>
</evidence>
<dbReference type="Pfam" id="PF04828">
    <property type="entry name" value="GFA"/>
    <property type="match status" value="1"/>
</dbReference>
<evidence type="ECO:0000256" key="7">
    <source>
        <dbReference type="SAM" id="MobiDB-lite"/>
    </source>
</evidence>
<feature type="domain" description="C2HC/C3H-type" evidence="10">
    <location>
        <begin position="383"/>
        <end position="412"/>
    </location>
</feature>
<evidence type="ECO:0000256" key="3">
    <source>
        <dbReference type="ARBA" id="ARBA00022771"/>
    </source>
</evidence>
<dbReference type="OrthoDB" id="437751at2759"/>
<sequence>MSRARRERSRSRSRSPKRSPQRKRKRARTPTPSPSKSSSSSSLGSKTPEGLRSDSESEAKPEVFGPQKPSKPFGPERGVPERDPEGENDERPAAGRGRALAQPGPFLNTWTAGEKEKQRQAQDRARMLWLGDKPAQEESDKGKGKGKRPDMEKGFVSPFARDPPSAPIVAEPRGIPSPRQGSPRPASPRPKPEAKPDTTRRLVEDGYPTPLTASQPTLTPSQARVPAKPGLNSGRSTPKSVEGLVGGSDDDGGPLIPCPDCGRSFKADSLERHKKICKKVFQQKRKQFNSAANRLGEFENASLLIENASKIERQKDAPKEVPDKVAKKEKSVPKWKAQSLAFRQAILAAKGSSDPEAAKKAAELQKEINAANLASGGNVMESDMVRCPHCGRTFNKEAGERHIAICLKTFGKKLGNRGQGGPGGKNRSHLTRVALADCEAPWDAVAEPMEWTSRRFQRLAQALGVDGAGDGQGVASLDVEEFLEAADGPPRQGAGNDLSEPSPRLVLVDVRSPGEFAVGHIPGALNLPLFDDEARATVGTDFKRRGRFEAIRRGLQLAGPNFASFVDALQELGAKPGSRLLVYCWRGGMRSGSMAWLFQLCGYEVQTLKGGYRAFRRWCKATVGNEHAPQPAQVLVLGGCTGVGKTAVLLELRRRGEQVLDLEGLANHRGSAFGAIGQSGQPSNEAYENILAFAVRRVKPGARLWLEHESRHVGKVLVPPGILSWLTKPSAMLILSMEQCLRVQRLVEDYCTEAKLKDCGREELKQCISGGLAKKLGGQRVKEALQMLDEGRWEEVAAMMLDYYDKLYVNWARQSECLKRIDVDCPSVDAAANAELVLLATERTEAATEKPEPMVETQNAWVAQGALYEGACYCGEVRVRCRGEARAVSYCHCSVCRRLSGAPFSCQALFQEDQVSLELQPGASLAALRTSKGVERSRCGSCFAPVRGTLQGGKLVAVPLVLLACWRGQEGESAGPIPRLRPWHHLHYDDRVMDVRDGLPKYAAGLRDTGLGANDSSEGSSGTGSSLRLLRLLGGTGSTAASEAKHADFRGDSQRRSPRCHAPRAQRIARPRAQPVARQTWTVGSARLPVTELRTERLAPSPP</sequence>
<dbReference type="Pfam" id="PF00581">
    <property type="entry name" value="Rhodanese"/>
    <property type="match status" value="1"/>
</dbReference>
<dbReference type="InterPro" id="IPR036873">
    <property type="entry name" value="Rhodanese-like_dom_sf"/>
</dbReference>
<dbReference type="AlphaFoldDB" id="A0A1Q9CEB7"/>
<reference evidence="11 12" key="1">
    <citation type="submission" date="2016-02" db="EMBL/GenBank/DDBJ databases">
        <title>Genome analysis of coral dinoflagellate symbionts highlights evolutionary adaptations to a symbiotic lifestyle.</title>
        <authorList>
            <person name="Aranda M."/>
            <person name="Li Y."/>
            <person name="Liew Y.J."/>
            <person name="Baumgarten S."/>
            <person name="Simakov O."/>
            <person name="Wilson M."/>
            <person name="Piel J."/>
            <person name="Ashoor H."/>
            <person name="Bougouffa S."/>
            <person name="Bajic V.B."/>
            <person name="Ryu T."/>
            <person name="Ravasi T."/>
            <person name="Bayer T."/>
            <person name="Micklem G."/>
            <person name="Kim H."/>
            <person name="Bhak J."/>
            <person name="Lajeunesse T.C."/>
            <person name="Voolstra C.R."/>
        </authorList>
    </citation>
    <scope>NUCLEOTIDE SEQUENCE [LARGE SCALE GENOMIC DNA]</scope>
    <source>
        <strain evidence="11 12">CCMP2467</strain>
    </source>
</reference>
<keyword evidence="2" id="KW-0479">Metal-binding</keyword>
<feature type="compositionally biased region" description="Low complexity" evidence="7">
    <location>
        <begin position="34"/>
        <end position="48"/>
    </location>
</feature>
<feature type="compositionally biased region" description="Basic residues" evidence="7">
    <location>
        <begin position="1056"/>
        <end position="1070"/>
    </location>
</feature>
<gene>
    <name evidence="11" type="primary">selU</name>
    <name evidence="11" type="ORF">AK812_SmicGene38213</name>
</gene>
<dbReference type="Pfam" id="PF13913">
    <property type="entry name" value="zf-C2HC_2"/>
    <property type="match status" value="2"/>
</dbReference>
<dbReference type="PROSITE" id="PS51891">
    <property type="entry name" value="CENP_V_GFA"/>
    <property type="match status" value="1"/>
</dbReference>
<keyword evidence="5" id="KW-0711">Selenium</keyword>
<evidence type="ECO:0000256" key="5">
    <source>
        <dbReference type="ARBA" id="ARBA00023266"/>
    </source>
</evidence>
<feature type="region of interest" description="Disordered" evidence="7">
    <location>
        <begin position="1038"/>
        <end position="1103"/>
    </location>
</feature>
<dbReference type="Pfam" id="PF26341">
    <property type="entry name" value="AAA_SelU"/>
    <property type="match status" value="1"/>
</dbReference>
<evidence type="ECO:0000259" key="9">
    <source>
        <dbReference type="PROSITE" id="PS51891"/>
    </source>
</evidence>
<feature type="region of interest" description="Disordered" evidence="7">
    <location>
        <begin position="1"/>
        <end position="257"/>
    </location>
</feature>
<feature type="compositionally biased region" description="Basic and acidic residues" evidence="7">
    <location>
        <begin position="190"/>
        <end position="204"/>
    </location>
</feature>
<accession>A0A1Q9CEB7</accession>
<dbReference type="InterPro" id="IPR058840">
    <property type="entry name" value="AAA_SelU"/>
</dbReference>
<evidence type="ECO:0000256" key="1">
    <source>
        <dbReference type="ARBA" id="ARBA00005495"/>
    </source>
</evidence>
<dbReference type="GO" id="GO:0004792">
    <property type="term" value="F:thiosulfate-cyanide sulfurtransferase activity"/>
    <property type="evidence" value="ECO:0007669"/>
    <property type="project" value="InterPro"/>
</dbReference>
<dbReference type="PROSITE" id="PS52027">
    <property type="entry name" value="ZF_C2HC_C3H"/>
    <property type="match status" value="2"/>
</dbReference>
<organism evidence="11 12">
    <name type="scientific">Symbiodinium microadriaticum</name>
    <name type="common">Dinoflagellate</name>
    <name type="synonym">Zooxanthella microadriatica</name>
    <dbReference type="NCBI Taxonomy" id="2951"/>
    <lineage>
        <taxon>Eukaryota</taxon>
        <taxon>Sar</taxon>
        <taxon>Alveolata</taxon>
        <taxon>Dinophyceae</taxon>
        <taxon>Suessiales</taxon>
        <taxon>Symbiodiniaceae</taxon>
        <taxon>Symbiodinium</taxon>
    </lineage>
</organism>
<dbReference type="Gene3D" id="3.90.1590.10">
    <property type="entry name" value="glutathione-dependent formaldehyde- activating enzyme (gfa)"/>
    <property type="match status" value="1"/>
</dbReference>
<dbReference type="PANTHER" id="PTHR30401">
    <property type="entry name" value="TRNA 2-SELENOURIDINE SYNTHASE"/>
    <property type="match status" value="1"/>
</dbReference>
<comment type="similarity">
    <text evidence="1">Belongs to the Gfa family.</text>
</comment>
<evidence type="ECO:0000256" key="6">
    <source>
        <dbReference type="PROSITE-ProRule" id="PRU01371"/>
    </source>
</evidence>
<dbReference type="Gene3D" id="3.40.250.10">
    <property type="entry name" value="Rhodanese-like domain"/>
    <property type="match status" value="1"/>
</dbReference>
<dbReference type="InterPro" id="IPR001307">
    <property type="entry name" value="Thiosulphate_STrfase_CS"/>
</dbReference>
<dbReference type="EMBL" id="LSRX01001297">
    <property type="protein sequence ID" value="OLP81265.1"/>
    <property type="molecule type" value="Genomic_DNA"/>
</dbReference>
<dbReference type="GO" id="GO:0008270">
    <property type="term" value="F:zinc ion binding"/>
    <property type="evidence" value="ECO:0007669"/>
    <property type="project" value="UniProtKB-KW"/>
</dbReference>